<feature type="domain" description="P-type ATPase N-terminal" evidence="2">
    <location>
        <begin position="303"/>
        <end position="350"/>
    </location>
</feature>
<proteinExistence type="predicted"/>
<evidence type="ECO:0000259" key="2">
    <source>
        <dbReference type="Pfam" id="PF16209"/>
    </source>
</evidence>
<evidence type="ECO:0000313" key="3">
    <source>
        <dbReference type="EMBL" id="CAD7225078.1"/>
    </source>
</evidence>
<gene>
    <name evidence="3" type="ORF">CTOB1V02_LOCUS3026</name>
</gene>
<evidence type="ECO:0000256" key="1">
    <source>
        <dbReference type="SAM" id="MobiDB-lite"/>
    </source>
</evidence>
<accession>A0A7R8W9I3</accession>
<dbReference type="OrthoDB" id="377733at2759"/>
<dbReference type="Pfam" id="PF16209">
    <property type="entry name" value="PhoLip_ATPase_N"/>
    <property type="match status" value="1"/>
</dbReference>
<name>A0A7R8W9I3_9CRUS</name>
<dbReference type="SUPFAM" id="SSF81653">
    <property type="entry name" value="Calcium ATPase, transduction domain A"/>
    <property type="match status" value="1"/>
</dbReference>
<dbReference type="PANTHER" id="PTHR24092">
    <property type="entry name" value="PROBABLE PHOSPHOLIPID-TRANSPORTING ATPASE"/>
    <property type="match status" value="1"/>
</dbReference>
<dbReference type="AlphaFoldDB" id="A0A7R8W9I3"/>
<dbReference type="PANTHER" id="PTHR24092:SF150">
    <property type="entry name" value="PHOSPHOLIPID-TRANSPORTING ATPASE"/>
    <property type="match status" value="1"/>
</dbReference>
<feature type="region of interest" description="Disordered" evidence="1">
    <location>
        <begin position="147"/>
        <end position="194"/>
    </location>
</feature>
<sequence>MQRRLSNAFKTVTSGIGFGGVVGDHEAQPSGSADAEAGDEGDSQGSRGVKRRSVLVRRRSSRKPFSGVATVTFENVEMATLAVPETVRDCGRSCLLLIRDEEIRMPLILVLILKLMHYLPAILREGACKQGWPDDFGHGRIVTENFKEKSSWGGEERDVDLEESWNPGDNKGDSGLSRESPMAKDSSPNLPRFVHLGVNPSRRVPSSFLCSPRSPQLFPAPIDSPDDDLLWPVSDSSEPRLPLRRRSAGINAGEENRTSYRPTAVLESMIEILEEDAGTTGGSITEALEPTEYRVIFVNRPQPIKYVSNSISTAKYNVFSFMPYFLFEQFRRYSNCFFLFIALLQLGPTLPGGLPVNWQMTCGCLVWELMLQDERIPRYPSGWMGSTADWWVGVYPKVPLRLDGIYSRLVGRSVSQGTPQVGWDQQQTGGSEFRARYPSGWMGSTADWWVGVYGKVPLRLEGINSSLGVRVYGKVPLRLEGINSSLGVRVYGKVPLRLDGINSRLQIPDVSPTGRYTTLVPLLFILTVSALKEIVEDIVSGLRVAGNVMHHQVNLIENPETSDVTAAVLLVFQKRHAADRQVNTREVEVLRGVHWEWKKWHQVQIGDIVRVRNDNFFPADLVLLASSVREG</sequence>
<feature type="region of interest" description="Disordered" evidence="1">
    <location>
        <begin position="27"/>
        <end position="54"/>
    </location>
</feature>
<dbReference type="GO" id="GO:0005886">
    <property type="term" value="C:plasma membrane"/>
    <property type="evidence" value="ECO:0007669"/>
    <property type="project" value="TreeGrafter"/>
</dbReference>
<dbReference type="InterPro" id="IPR032631">
    <property type="entry name" value="P-type_ATPase_N"/>
</dbReference>
<organism evidence="3">
    <name type="scientific">Cyprideis torosa</name>
    <dbReference type="NCBI Taxonomy" id="163714"/>
    <lineage>
        <taxon>Eukaryota</taxon>
        <taxon>Metazoa</taxon>
        <taxon>Ecdysozoa</taxon>
        <taxon>Arthropoda</taxon>
        <taxon>Crustacea</taxon>
        <taxon>Oligostraca</taxon>
        <taxon>Ostracoda</taxon>
        <taxon>Podocopa</taxon>
        <taxon>Podocopida</taxon>
        <taxon>Cytherocopina</taxon>
        <taxon>Cytheroidea</taxon>
        <taxon>Cytherideidae</taxon>
        <taxon>Cyprideis</taxon>
    </lineage>
</organism>
<dbReference type="EMBL" id="OB660495">
    <property type="protein sequence ID" value="CAD7225078.1"/>
    <property type="molecule type" value="Genomic_DNA"/>
</dbReference>
<protein>
    <recommendedName>
        <fullName evidence="2">P-type ATPase N-terminal domain-containing protein</fullName>
    </recommendedName>
</protein>
<dbReference type="GO" id="GO:0005802">
    <property type="term" value="C:trans-Golgi network"/>
    <property type="evidence" value="ECO:0007669"/>
    <property type="project" value="TreeGrafter"/>
</dbReference>
<dbReference type="InterPro" id="IPR008250">
    <property type="entry name" value="ATPase_P-typ_transduc_dom_A_sf"/>
</dbReference>
<feature type="compositionally biased region" description="Basic and acidic residues" evidence="1">
    <location>
        <begin position="147"/>
        <end position="156"/>
    </location>
</feature>
<dbReference type="GO" id="GO:0045332">
    <property type="term" value="P:phospholipid translocation"/>
    <property type="evidence" value="ECO:0007669"/>
    <property type="project" value="TreeGrafter"/>
</dbReference>
<dbReference type="GO" id="GO:0140326">
    <property type="term" value="F:ATPase-coupled intramembrane lipid transporter activity"/>
    <property type="evidence" value="ECO:0007669"/>
    <property type="project" value="TreeGrafter"/>
</dbReference>
<dbReference type="Gene3D" id="2.70.150.10">
    <property type="entry name" value="Calcium-transporting ATPase, cytoplasmic transduction domain A"/>
    <property type="match status" value="1"/>
</dbReference>
<reference evidence="3" key="1">
    <citation type="submission" date="2020-11" db="EMBL/GenBank/DDBJ databases">
        <authorList>
            <person name="Tran Van P."/>
        </authorList>
    </citation>
    <scope>NUCLEOTIDE SEQUENCE</scope>
</reference>